<protein>
    <submittedName>
        <fullName evidence="2">Uncharacterized protein</fullName>
    </submittedName>
</protein>
<evidence type="ECO:0000256" key="1">
    <source>
        <dbReference type="SAM" id="MobiDB-lite"/>
    </source>
</evidence>
<sequence>MTTPNPDPRVPATMPPAAPEEVTKKRDGLISGLDAAAKSATGTLQAVLRKMSELLANTKDGAQLNMNLYEDVKTAFNRHLKEAEKNPKLAADMPAVLINAVEWMQEYISSRGFDPAPAAAAAPAATAPAAAAAPGQAKVKDAFESSSAAKKRAVLTGDVPPPPSVAATPAAKPADAQEVQKDLESFKAWMKNPALGKLKG</sequence>
<proteinExistence type="predicted"/>
<feature type="region of interest" description="Disordered" evidence="1">
    <location>
        <begin position="1"/>
        <end position="23"/>
    </location>
</feature>
<feature type="compositionally biased region" description="Pro residues" evidence="1">
    <location>
        <begin position="1"/>
        <end position="18"/>
    </location>
</feature>
<feature type="compositionally biased region" description="Low complexity" evidence="1">
    <location>
        <begin position="165"/>
        <end position="176"/>
    </location>
</feature>
<comment type="caution">
    <text evidence="2">The sequence shown here is derived from an EMBL/GenBank/DDBJ whole genome shotgun (WGS) entry which is preliminary data.</text>
</comment>
<reference evidence="2 3" key="1">
    <citation type="submission" date="2021-02" db="EMBL/GenBank/DDBJ databases">
        <title>De Novo genome assembly of isolated myxobacteria.</title>
        <authorList>
            <person name="Stevens D.C."/>
        </authorList>
    </citation>
    <scope>NUCLEOTIDE SEQUENCE [LARGE SCALE GENOMIC DNA]</scope>
    <source>
        <strain evidence="2 3">ATCC 29039</strain>
    </source>
</reference>
<organism evidence="2 3">
    <name type="scientific">Corallococcus macrosporus</name>
    <dbReference type="NCBI Taxonomy" id="35"/>
    <lineage>
        <taxon>Bacteria</taxon>
        <taxon>Pseudomonadati</taxon>
        <taxon>Myxococcota</taxon>
        <taxon>Myxococcia</taxon>
        <taxon>Myxococcales</taxon>
        <taxon>Cystobacterineae</taxon>
        <taxon>Myxococcaceae</taxon>
        <taxon>Corallococcus</taxon>
    </lineage>
</organism>
<dbReference type="EMBL" id="JAFIMU010000009">
    <property type="protein sequence ID" value="MBN8231388.1"/>
    <property type="molecule type" value="Genomic_DNA"/>
</dbReference>
<dbReference type="Proteomes" id="UP000664052">
    <property type="component" value="Unassembled WGS sequence"/>
</dbReference>
<evidence type="ECO:0000313" key="3">
    <source>
        <dbReference type="Proteomes" id="UP000664052"/>
    </source>
</evidence>
<feature type="region of interest" description="Disordered" evidence="1">
    <location>
        <begin position="150"/>
        <end position="183"/>
    </location>
</feature>
<gene>
    <name evidence="2" type="ORF">JYK02_28140</name>
</gene>
<keyword evidence="3" id="KW-1185">Reference proteome</keyword>
<dbReference type="RefSeq" id="WP_207055666.1">
    <property type="nucleotide sequence ID" value="NZ_JAFIMU010000009.1"/>
</dbReference>
<accession>A0ABS3DJA0</accession>
<evidence type="ECO:0000313" key="2">
    <source>
        <dbReference type="EMBL" id="MBN8231388.1"/>
    </source>
</evidence>
<name>A0ABS3DJA0_9BACT</name>